<dbReference type="InterPro" id="IPR013611">
    <property type="entry name" value="Transp-assoc_OB_typ2"/>
</dbReference>
<dbReference type="AlphaFoldDB" id="M2BKW5"/>
<dbReference type="InterPro" id="IPR003439">
    <property type="entry name" value="ABC_transporter-like_ATP-bd"/>
</dbReference>
<dbReference type="Gene3D" id="3.40.50.300">
    <property type="entry name" value="P-loop containing nucleotide triphosphate hydrolases"/>
    <property type="match status" value="1"/>
</dbReference>
<dbReference type="GO" id="GO:0008643">
    <property type="term" value="P:carbohydrate transport"/>
    <property type="evidence" value="ECO:0007669"/>
    <property type="project" value="InterPro"/>
</dbReference>
<dbReference type="PANTHER" id="PTHR43875">
    <property type="entry name" value="MALTODEXTRIN IMPORT ATP-BINDING PROTEIN MSMX"/>
    <property type="match status" value="1"/>
</dbReference>
<evidence type="ECO:0000259" key="4">
    <source>
        <dbReference type="PROSITE" id="PS50893"/>
    </source>
</evidence>
<dbReference type="InterPro" id="IPR027417">
    <property type="entry name" value="P-loop_NTPase"/>
</dbReference>
<dbReference type="SUPFAM" id="SSF50331">
    <property type="entry name" value="MOP-like"/>
    <property type="match status" value="1"/>
</dbReference>
<protein>
    <recommendedName>
        <fullName evidence="4">ABC transporter domain-containing protein</fullName>
    </recommendedName>
</protein>
<dbReference type="PROSITE" id="PS50893">
    <property type="entry name" value="ABC_TRANSPORTER_2"/>
    <property type="match status" value="1"/>
</dbReference>
<evidence type="ECO:0000313" key="6">
    <source>
        <dbReference type="Proteomes" id="UP000016183"/>
    </source>
</evidence>
<dbReference type="RefSeq" id="WP_010694274.1">
    <property type="nucleotide sequence ID" value="NZ_KB442453.1"/>
</dbReference>
<dbReference type="Pfam" id="PF08402">
    <property type="entry name" value="TOBE_2"/>
    <property type="match status" value="1"/>
</dbReference>
<dbReference type="GO" id="GO:0016887">
    <property type="term" value="F:ATP hydrolysis activity"/>
    <property type="evidence" value="ECO:0007669"/>
    <property type="project" value="InterPro"/>
</dbReference>
<dbReference type="GO" id="GO:0140359">
    <property type="term" value="F:ABC-type transporter activity"/>
    <property type="evidence" value="ECO:0007669"/>
    <property type="project" value="InterPro"/>
</dbReference>
<dbReference type="PROSITE" id="PS00211">
    <property type="entry name" value="ABC_TRANSPORTER_1"/>
    <property type="match status" value="1"/>
</dbReference>
<evidence type="ECO:0000256" key="3">
    <source>
        <dbReference type="ARBA" id="ARBA00022840"/>
    </source>
</evidence>
<proteinExistence type="predicted"/>
<dbReference type="SMART" id="SM00382">
    <property type="entry name" value="AAA"/>
    <property type="match status" value="1"/>
</dbReference>
<dbReference type="Pfam" id="PF00005">
    <property type="entry name" value="ABC_tran"/>
    <property type="match status" value="1"/>
</dbReference>
<dbReference type="GO" id="GO:0005524">
    <property type="term" value="F:ATP binding"/>
    <property type="evidence" value="ECO:0007669"/>
    <property type="project" value="UniProtKB-KW"/>
</dbReference>
<reference evidence="5 6" key="1">
    <citation type="submission" date="2012-01" db="EMBL/GenBank/DDBJ databases">
        <title>The Genome Sequence of Treponema denticola SP33.</title>
        <authorList>
            <consortium name="The Broad Institute Genome Sequencing Platform"/>
            <person name="Earl A."/>
            <person name="Ward D."/>
            <person name="Feldgarden M."/>
            <person name="Gevers D."/>
            <person name="Blanton J.M."/>
            <person name="Fenno C.J."/>
            <person name="Baranova O.V."/>
            <person name="Mathney J."/>
            <person name="Dewhirst F.E."/>
            <person name="Izard J."/>
            <person name="Young S.K."/>
            <person name="Zeng Q."/>
            <person name="Gargeya S."/>
            <person name="Fitzgerald M."/>
            <person name="Haas B."/>
            <person name="Abouelleil A."/>
            <person name="Alvarado L."/>
            <person name="Arachchi H.M."/>
            <person name="Berlin A."/>
            <person name="Chapman S.B."/>
            <person name="Gearin G."/>
            <person name="Goldberg J."/>
            <person name="Griggs A."/>
            <person name="Gujja S."/>
            <person name="Hansen M."/>
            <person name="Heiman D."/>
            <person name="Howarth C."/>
            <person name="Larimer J."/>
            <person name="Lui A."/>
            <person name="MacDonald P.J.P."/>
            <person name="McCowen C."/>
            <person name="Montmayeur A."/>
            <person name="Murphy C."/>
            <person name="Neiman D."/>
            <person name="Pearson M."/>
            <person name="Priest M."/>
            <person name="Roberts A."/>
            <person name="Saif S."/>
            <person name="Shea T."/>
            <person name="Sisk P."/>
            <person name="Stolte C."/>
            <person name="Sykes S."/>
            <person name="Wortman J."/>
            <person name="Nusbaum C."/>
            <person name="Birren B."/>
        </authorList>
    </citation>
    <scope>NUCLEOTIDE SEQUENCE [LARGE SCALE GENOMIC DNA]</scope>
    <source>
        <strain evidence="5 6">SP33</strain>
    </source>
</reference>
<keyword evidence="1" id="KW-0813">Transport</keyword>
<dbReference type="Proteomes" id="UP000016183">
    <property type="component" value="Unassembled WGS sequence"/>
</dbReference>
<evidence type="ECO:0000313" key="5">
    <source>
        <dbReference type="EMBL" id="EMB25687.1"/>
    </source>
</evidence>
<dbReference type="Gene3D" id="2.40.50.100">
    <property type="match status" value="1"/>
</dbReference>
<dbReference type="EMBL" id="AGDZ01000018">
    <property type="protein sequence ID" value="EMB25687.1"/>
    <property type="molecule type" value="Genomic_DNA"/>
</dbReference>
<keyword evidence="2" id="KW-0547">Nucleotide-binding</keyword>
<evidence type="ECO:0000256" key="1">
    <source>
        <dbReference type="ARBA" id="ARBA00022448"/>
    </source>
</evidence>
<dbReference type="PANTHER" id="PTHR43875:SF1">
    <property type="entry name" value="OSMOPROTECTIVE COMPOUNDS UPTAKE ATP-BINDING PROTEIN GGTA"/>
    <property type="match status" value="1"/>
</dbReference>
<dbReference type="Gene3D" id="2.40.50.140">
    <property type="entry name" value="Nucleic acid-binding proteins"/>
    <property type="match status" value="1"/>
</dbReference>
<dbReference type="InterPro" id="IPR047641">
    <property type="entry name" value="ABC_transpr_MalK/UgpC-like"/>
</dbReference>
<gene>
    <name evidence="5" type="ORF">HMPREF9733_00819</name>
</gene>
<accession>M2BKW5</accession>
<feature type="domain" description="ABC transporter" evidence="4">
    <location>
        <begin position="3"/>
        <end position="235"/>
    </location>
</feature>
<dbReference type="InterPro" id="IPR008995">
    <property type="entry name" value="Mo/tungstate-bd_C_term_dom"/>
</dbReference>
<dbReference type="GO" id="GO:0055052">
    <property type="term" value="C:ATP-binding cassette (ABC) transporter complex, substrate-binding subunit-containing"/>
    <property type="evidence" value="ECO:0007669"/>
    <property type="project" value="TreeGrafter"/>
</dbReference>
<dbReference type="SUPFAM" id="SSF52540">
    <property type="entry name" value="P-loop containing nucleoside triphosphate hydrolases"/>
    <property type="match status" value="1"/>
</dbReference>
<dbReference type="InterPro" id="IPR015855">
    <property type="entry name" value="ABC_transpr_MalK-like"/>
</dbReference>
<organism evidence="5 6">
    <name type="scientific">Treponema denticola SP33</name>
    <dbReference type="NCBI Taxonomy" id="999437"/>
    <lineage>
        <taxon>Bacteria</taxon>
        <taxon>Pseudomonadati</taxon>
        <taxon>Spirochaetota</taxon>
        <taxon>Spirochaetia</taxon>
        <taxon>Spirochaetales</taxon>
        <taxon>Treponemataceae</taxon>
        <taxon>Treponema</taxon>
    </lineage>
</organism>
<dbReference type="InterPro" id="IPR017871">
    <property type="entry name" value="ABC_transporter-like_CS"/>
</dbReference>
<dbReference type="FunFam" id="3.40.50.300:FF:000042">
    <property type="entry name" value="Maltose/maltodextrin ABC transporter, ATP-binding protein"/>
    <property type="match status" value="1"/>
</dbReference>
<name>M2BKW5_TREDN</name>
<dbReference type="CDD" id="cd03301">
    <property type="entry name" value="ABC_MalK_N"/>
    <property type="match status" value="1"/>
</dbReference>
<sequence length="358" mass="40460">MKITLKNLTKNFDEGNDFAVKDVNLTINDGELVSFLGPSGCGKTTILKMIAGLLEQTEGSIFFDDKDIGKIPVDKRNIGMVFQNYALYPHMTAFDNIAFPLKIKKEPKAEIKERVNKIAAFLEIQNLLTKKPGALSGGEQQRVAIGRALIKNPDVLLMDEPLSNLDKKLRVQTREEIKRIQKELGVTTIFVTHDQEEASAISDKILLLKKGEVQQFGTPNEIYREPVNLFAAKFIGMIEINIFEACIEDKILKIKDLSCNIPLDRNVEDIKNIFIAIRPEDIRINNEKPDFYASISLMENMGKDVILTCLCANKELKLYVSPELNLHTGEKIGLEFLKNKILMFDENGDRVLSDCRIE</sequence>
<dbReference type="PATRIC" id="fig|999437.3.peg.830"/>
<dbReference type="HOGENOM" id="CLU_000604_1_1_12"/>
<keyword evidence="3" id="KW-0067">ATP-binding</keyword>
<dbReference type="InterPro" id="IPR012340">
    <property type="entry name" value="NA-bd_OB-fold"/>
</dbReference>
<dbReference type="OrthoDB" id="9802264at2"/>
<comment type="caution">
    <text evidence="5">The sequence shown here is derived from an EMBL/GenBank/DDBJ whole genome shotgun (WGS) entry which is preliminary data.</text>
</comment>
<evidence type="ECO:0000256" key="2">
    <source>
        <dbReference type="ARBA" id="ARBA00022741"/>
    </source>
</evidence>
<dbReference type="InterPro" id="IPR003593">
    <property type="entry name" value="AAA+_ATPase"/>
</dbReference>